<feature type="region of interest" description="Disordered" evidence="1">
    <location>
        <begin position="38"/>
        <end position="89"/>
    </location>
</feature>
<evidence type="ECO:0000313" key="2">
    <source>
        <dbReference type="EMBL" id="CAD1578972.1"/>
    </source>
</evidence>
<evidence type="ECO:0000256" key="1">
    <source>
        <dbReference type="SAM" id="MobiDB-lite"/>
    </source>
</evidence>
<feature type="compositionally biased region" description="Basic and acidic residues" evidence="1">
    <location>
        <begin position="43"/>
        <end position="52"/>
    </location>
</feature>
<proteinExistence type="predicted"/>
<organism evidence="2">
    <name type="scientific">Bracon brevicornis</name>
    <dbReference type="NCBI Taxonomy" id="1563983"/>
    <lineage>
        <taxon>Eukaryota</taxon>
        <taxon>Metazoa</taxon>
        <taxon>Ecdysozoa</taxon>
        <taxon>Arthropoda</taxon>
        <taxon>Hexapoda</taxon>
        <taxon>Insecta</taxon>
        <taxon>Pterygota</taxon>
        <taxon>Neoptera</taxon>
        <taxon>Endopterygota</taxon>
        <taxon>Hymenoptera</taxon>
        <taxon>Apocrita</taxon>
        <taxon>Ichneumonoidea</taxon>
        <taxon>Braconidae</taxon>
        <taxon>Braconinae</taxon>
        <taxon>Bracon</taxon>
    </lineage>
</organism>
<reference evidence="2" key="1">
    <citation type="submission" date="2020-07" db="EMBL/GenBank/DDBJ databases">
        <authorList>
            <person name="Ferguson B K."/>
        </authorList>
    </citation>
    <scope>NUCLEOTIDE SEQUENCE</scope>
    <source>
        <strain evidence="2">L06</strain>
    </source>
</reference>
<protein>
    <submittedName>
        <fullName evidence="2">Uncharacterized protein</fullName>
    </submittedName>
</protein>
<dbReference type="AlphaFoldDB" id="A0A6V7LRT2"/>
<feature type="compositionally biased region" description="Basic and acidic residues" evidence="1">
    <location>
        <begin position="68"/>
        <end position="81"/>
    </location>
</feature>
<name>A0A6V7LRT2_9HYME</name>
<dbReference type="EMBL" id="CADCXW020000344">
    <property type="protein sequence ID" value="CAD1578972.1"/>
    <property type="molecule type" value="Genomic_DNA"/>
</dbReference>
<accession>A0A6V7LRT2</accession>
<gene>
    <name evidence="2" type="ORF">BBRV_LOCUS113936</name>
</gene>
<sequence length="105" mass="12093">MILTCSLMFNEDVFALANKRIRDATHITCPNALKEISLSRQSHPSEGRGEKKYLKKNKNKVEEEEEEEGKREKNNQRRDARVASLGLYRHEVDGEEGQLAGTRYT</sequence>